<reference evidence="3" key="1">
    <citation type="journal article" date="2022" name="Int. J. Syst. Evol. Microbiol.">
        <title>Anaeromyxobacter oryzae sp. nov., Anaeromyxobacter diazotrophicus sp. nov. and Anaeromyxobacter paludicola sp. nov., isolated from paddy soils.</title>
        <authorList>
            <person name="Itoh H."/>
            <person name="Xu Z."/>
            <person name="Mise K."/>
            <person name="Masuda Y."/>
            <person name="Ushijima N."/>
            <person name="Hayakawa C."/>
            <person name="Shiratori Y."/>
            <person name="Senoo K."/>
        </authorList>
    </citation>
    <scope>NUCLEOTIDE SEQUENCE [LARGE SCALE GENOMIC DNA]</scope>
    <source>
        <strain evidence="3">Red630</strain>
    </source>
</reference>
<evidence type="ECO:0000313" key="2">
    <source>
        <dbReference type="EMBL" id="BDG10522.1"/>
    </source>
</evidence>
<feature type="transmembrane region" description="Helical" evidence="1">
    <location>
        <begin position="24"/>
        <end position="46"/>
    </location>
</feature>
<gene>
    <name evidence="2" type="ORF">AMPC_36350</name>
</gene>
<keyword evidence="1" id="KW-0812">Transmembrane</keyword>
<keyword evidence="1" id="KW-1133">Transmembrane helix</keyword>
<name>A0ABN6NEN6_9BACT</name>
<proteinExistence type="predicted"/>
<evidence type="ECO:0000256" key="1">
    <source>
        <dbReference type="SAM" id="Phobius"/>
    </source>
</evidence>
<keyword evidence="1" id="KW-0472">Membrane</keyword>
<accession>A0ABN6NEN6</accession>
<protein>
    <submittedName>
        <fullName evidence="2">Uncharacterized protein</fullName>
    </submittedName>
</protein>
<organism evidence="2 3">
    <name type="scientific">Anaeromyxobacter paludicola</name>
    <dbReference type="NCBI Taxonomy" id="2918171"/>
    <lineage>
        <taxon>Bacteria</taxon>
        <taxon>Pseudomonadati</taxon>
        <taxon>Myxococcota</taxon>
        <taxon>Myxococcia</taxon>
        <taxon>Myxococcales</taxon>
        <taxon>Cystobacterineae</taxon>
        <taxon>Anaeromyxobacteraceae</taxon>
        <taxon>Anaeromyxobacter</taxon>
    </lineage>
</organism>
<sequence>MTEHSHSEGRPTAVEPDVISTGKLVVVGFAAMLVFLLASLAAARILQTRRDQLNPGGPPPYPSELGKPKIGMVEQQLFDKQTRARELLRKQRAQLAGYGWIDKEKGVIHIPIDEAIDRLVKGERP</sequence>
<dbReference type="RefSeq" id="WP_248343031.1">
    <property type="nucleotide sequence ID" value="NZ_AP025592.1"/>
</dbReference>
<dbReference type="Proteomes" id="UP001162734">
    <property type="component" value="Chromosome"/>
</dbReference>
<dbReference type="EMBL" id="AP025592">
    <property type="protein sequence ID" value="BDG10522.1"/>
    <property type="molecule type" value="Genomic_DNA"/>
</dbReference>
<evidence type="ECO:0000313" key="3">
    <source>
        <dbReference type="Proteomes" id="UP001162734"/>
    </source>
</evidence>
<keyword evidence="3" id="KW-1185">Reference proteome</keyword>